<gene>
    <name evidence="6" type="ORF">FLA105534_04660</name>
</gene>
<sequence>MKKIYFLVSALFFFNGLNGQVINFADANFKTKLLEASDANKIAKNLEGNYFKIDNNNNGEIEENEALAVKELDVSLSKIANLSGIEFFINLTYLNCYYNEITNLNINKNVALTYLNCIQNKLTSLNVINNIALERLSCGNNKLAILNLTNNKALITLLCGSNPLKSLDISNNTLLTTLHCDMIQLTSLNVNKNTALTVLSCDGNYLTSLNVSKNVLLQELDISSNKLTSIDVSNNVKLTKLFCEDNKLTNLDVSKNSVLTTLWCEKNELTSLFVKNGSDEKSFTFYDNPNLKYICADELQLSSLQGSIELYGYTNCHVNAYCSFSPSGTFYSIQGNLKLDNNNDGCDALDISVPNVKFKTTNGATTGSLISNNLGNYSISAQKGSYTITPILENETYFNISPANTTVTFPVQTSPVQQDFCINANGIHSDLEISLLPLQPTRPGFDVVYKIVYRNKGNNTQSGSVNLTFDDAVIDFVSANPATTTRAENNLSWNFSNLKPFETREIIFTLNVNSPMETPPVKNGDGLKFIAVITSENTDETPIDNIFNLSQIAVGSYDPNDKTCLEGQVITPGLIGEYVHYMIRFENTGTYKAQNIVVKDMIDLSKFDISTLIPTSSSHSFITKISETNKVEFIFENINLPFDDANNDGYVAFKIKTKPTLKVGDSFTNDANIYFDYNFPILTNKATSTFKSLANQDFDFSNYFTLYPNPANDILNITIKQDIEIQSFAIYDILGQLVIAVPNAKTVSNIDVSKLRTGNYFIKVKSDKGSSNMKFIKK</sequence>
<dbReference type="PROSITE" id="PS51450">
    <property type="entry name" value="LRR"/>
    <property type="match status" value="1"/>
</dbReference>
<dbReference type="Gene3D" id="3.80.10.10">
    <property type="entry name" value="Ribonuclease Inhibitor"/>
    <property type="match status" value="1"/>
</dbReference>
<reference evidence="6 7" key="1">
    <citation type="submission" date="2020-02" db="EMBL/GenBank/DDBJ databases">
        <authorList>
            <person name="Criscuolo A."/>
        </authorList>
    </citation>
    <scope>NUCLEOTIDE SEQUENCE [LARGE SCALE GENOMIC DNA]</scope>
    <source>
        <strain evidence="6">CIP105534</strain>
    </source>
</reference>
<evidence type="ECO:0000256" key="1">
    <source>
        <dbReference type="ARBA" id="ARBA00022614"/>
    </source>
</evidence>
<evidence type="ECO:0000256" key="3">
    <source>
        <dbReference type="ARBA" id="ARBA00022737"/>
    </source>
</evidence>
<dbReference type="GO" id="GO:0035591">
    <property type="term" value="F:signaling adaptor activity"/>
    <property type="evidence" value="ECO:0007669"/>
    <property type="project" value="TreeGrafter"/>
</dbReference>
<dbReference type="Proteomes" id="UP000479938">
    <property type="component" value="Unassembled WGS sequence"/>
</dbReference>
<keyword evidence="2" id="KW-0732">Signal</keyword>
<dbReference type="InterPro" id="IPR032675">
    <property type="entry name" value="LRR_dom_sf"/>
</dbReference>
<dbReference type="EMBL" id="CADCSU010000189">
    <property type="protein sequence ID" value="CAA9203471.1"/>
    <property type="molecule type" value="Genomic_DNA"/>
</dbReference>
<dbReference type="PANTHER" id="PTHR47566:SF1">
    <property type="entry name" value="PROTEIN NUD1"/>
    <property type="match status" value="1"/>
</dbReference>
<dbReference type="AlphaFoldDB" id="A0A6J4GZN0"/>
<dbReference type="NCBIfam" id="TIGR01451">
    <property type="entry name" value="B_ant_repeat"/>
    <property type="match status" value="1"/>
</dbReference>
<evidence type="ECO:0000256" key="2">
    <source>
        <dbReference type="ARBA" id="ARBA00022729"/>
    </source>
</evidence>
<evidence type="ECO:0000313" key="6">
    <source>
        <dbReference type="EMBL" id="CAA9203471.1"/>
    </source>
</evidence>
<dbReference type="InterPro" id="IPR047589">
    <property type="entry name" value="DUF11_rpt"/>
</dbReference>
<dbReference type="InterPro" id="IPR055353">
    <property type="entry name" value="DUF7619"/>
</dbReference>
<organism evidence="6 7">
    <name type="scientific">Flavobacterium bizetiae</name>
    <dbReference type="NCBI Taxonomy" id="2704140"/>
    <lineage>
        <taxon>Bacteria</taxon>
        <taxon>Pseudomonadati</taxon>
        <taxon>Bacteroidota</taxon>
        <taxon>Flavobacteriia</taxon>
        <taxon>Flavobacteriales</taxon>
        <taxon>Flavobacteriaceae</taxon>
        <taxon>Flavobacterium</taxon>
    </lineage>
</organism>
<protein>
    <submittedName>
        <fullName evidence="6">Uncharacterized protein</fullName>
    </submittedName>
</protein>
<proteinExistence type="predicted"/>
<dbReference type="SUPFAM" id="SSF52058">
    <property type="entry name" value="L domain-like"/>
    <property type="match status" value="1"/>
</dbReference>
<name>A0A6J4GZN0_9FLAO</name>
<dbReference type="NCBIfam" id="TIGR04183">
    <property type="entry name" value="Por_Secre_tail"/>
    <property type="match status" value="1"/>
</dbReference>
<evidence type="ECO:0000259" key="5">
    <source>
        <dbReference type="Pfam" id="PF24595"/>
    </source>
</evidence>
<keyword evidence="1" id="KW-0433">Leucine-rich repeat</keyword>
<dbReference type="Pfam" id="PF24595">
    <property type="entry name" value="DUF7619"/>
    <property type="match status" value="1"/>
</dbReference>
<dbReference type="PANTHER" id="PTHR47566">
    <property type="match status" value="1"/>
</dbReference>
<keyword evidence="7" id="KW-1185">Reference proteome</keyword>
<dbReference type="RefSeq" id="WP_173973130.1">
    <property type="nucleotide sequence ID" value="NZ_CADCSU010000189.1"/>
</dbReference>
<keyword evidence="3" id="KW-0677">Repeat</keyword>
<dbReference type="Pfam" id="PF18962">
    <property type="entry name" value="Por_Secre_tail"/>
    <property type="match status" value="1"/>
</dbReference>
<evidence type="ECO:0000259" key="4">
    <source>
        <dbReference type="Pfam" id="PF18962"/>
    </source>
</evidence>
<evidence type="ECO:0000313" key="7">
    <source>
        <dbReference type="Proteomes" id="UP000479938"/>
    </source>
</evidence>
<dbReference type="InterPro" id="IPR001611">
    <property type="entry name" value="Leu-rich_rpt"/>
</dbReference>
<feature type="domain" description="Secretion system C-terminal sorting" evidence="4">
    <location>
        <begin position="706"/>
        <end position="776"/>
    </location>
</feature>
<accession>A0A6J4GZN0</accession>
<dbReference type="InterPro" id="IPR026444">
    <property type="entry name" value="Secre_tail"/>
</dbReference>
<dbReference type="InterPro" id="IPR052574">
    <property type="entry name" value="CDIRP"/>
</dbReference>
<feature type="domain" description="DUF7619" evidence="5">
    <location>
        <begin position="558"/>
        <end position="689"/>
    </location>
</feature>